<dbReference type="EMBL" id="CP025120">
    <property type="protein sequence ID" value="AUD78094.1"/>
    <property type="molecule type" value="Genomic_DNA"/>
</dbReference>
<proteinExistence type="predicted"/>
<dbReference type="SUPFAM" id="SSF53955">
    <property type="entry name" value="Lysozyme-like"/>
    <property type="match status" value="1"/>
</dbReference>
<evidence type="ECO:0000313" key="2">
    <source>
        <dbReference type="Proteomes" id="UP000232693"/>
    </source>
</evidence>
<gene>
    <name evidence="1" type="ORF">CW740_02115</name>
</gene>
<dbReference type="PROSITE" id="PS51257">
    <property type="entry name" value="PROKAR_LIPOPROTEIN"/>
    <property type="match status" value="1"/>
</dbReference>
<dbReference type="InterPro" id="IPR023346">
    <property type="entry name" value="Lysozyme-like_dom_sf"/>
</dbReference>
<dbReference type="AlphaFoldDB" id="A0A2K9AGK9"/>
<dbReference type="InterPro" id="IPR045795">
    <property type="entry name" value="SLT_4"/>
</dbReference>
<organism evidence="1 2">
    <name type="scientific">Kangiella profundi</name>
    <dbReference type="NCBI Taxonomy" id="1561924"/>
    <lineage>
        <taxon>Bacteria</taxon>
        <taxon>Pseudomonadati</taxon>
        <taxon>Pseudomonadota</taxon>
        <taxon>Gammaproteobacteria</taxon>
        <taxon>Kangiellales</taxon>
        <taxon>Kangiellaceae</taxon>
        <taxon>Kangiella</taxon>
    </lineage>
</organism>
<protein>
    <submittedName>
        <fullName evidence="1">Uncharacterized protein</fullName>
    </submittedName>
</protein>
<name>A0A2K9AGK9_9GAMM</name>
<dbReference type="Pfam" id="PF19489">
    <property type="entry name" value="SLT_4"/>
    <property type="match status" value="1"/>
</dbReference>
<dbReference type="RefSeq" id="WP_106645977.1">
    <property type="nucleotide sequence ID" value="NZ_BMGO01000002.1"/>
</dbReference>
<dbReference type="Gene3D" id="1.10.530.10">
    <property type="match status" value="1"/>
</dbReference>
<reference evidence="1 2" key="1">
    <citation type="submission" date="2017-12" db="EMBL/GenBank/DDBJ databases">
        <title>Kangiella profundi FT102 completed genome.</title>
        <authorList>
            <person name="Xu J."/>
            <person name="Wang J."/>
            <person name="Lu Y."/>
        </authorList>
    </citation>
    <scope>NUCLEOTIDE SEQUENCE [LARGE SCALE GENOMIC DNA]</scope>
    <source>
        <strain evidence="1 2">FT102</strain>
    </source>
</reference>
<dbReference type="CDD" id="cd00442">
    <property type="entry name" value="Lyz-like"/>
    <property type="match status" value="1"/>
</dbReference>
<dbReference type="Proteomes" id="UP000232693">
    <property type="component" value="Chromosome"/>
</dbReference>
<evidence type="ECO:0000313" key="1">
    <source>
        <dbReference type="EMBL" id="AUD78094.1"/>
    </source>
</evidence>
<dbReference type="OrthoDB" id="9789144at2"/>
<sequence>MRSKLLILLTSSFFLLITQGCSTFKPSNVNDACSILEDEDWYEAALDSQERWGTPIHVQLAIMHQESKFQQDIRPARKWYLGFIPGFRPSNAYGYAQALEGTWDTYRTSTNNHGARRDNFDDAIDFIGWYTFNSHKQLGISKWDARAQYLAYHEGWGGYKRRTYNSKGWLIKVADKVKAQSLKYAAQYKQCQAELESNRGWF</sequence>
<keyword evidence="2" id="KW-1185">Reference proteome</keyword>
<accession>A0A2K9AGK9</accession>
<dbReference type="KEGG" id="kpd:CW740_02115"/>